<dbReference type="Proteomes" id="UP001278500">
    <property type="component" value="Unassembled WGS sequence"/>
</dbReference>
<dbReference type="AlphaFoldDB" id="A0AAE0MKN6"/>
<evidence type="ECO:0000313" key="2">
    <source>
        <dbReference type="EMBL" id="KAK3334624.1"/>
    </source>
</evidence>
<feature type="region of interest" description="Disordered" evidence="1">
    <location>
        <begin position="193"/>
        <end position="219"/>
    </location>
</feature>
<feature type="compositionally biased region" description="Basic and acidic residues" evidence="1">
    <location>
        <begin position="272"/>
        <end position="282"/>
    </location>
</feature>
<feature type="compositionally biased region" description="Basic and acidic residues" evidence="1">
    <location>
        <begin position="1"/>
        <end position="12"/>
    </location>
</feature>
<accession>A0AAE0MKN6</accession>
<evidence type="ECO:0000313" key="3">
    <source>
        <dbReference type="Proteomes" id="UP001278500"/>
    </source>
</evidence>
<feature type="compositionally biased region" description="Polar residues" evidence="1">
    <location>
        <begin position="254"/>
        <end position="266"/>
    </location>
</feature>
<dbReference type="GeneID" id="87862981"/>
<dbReference type="RefSeq" id="XP_062676790.1">
    <property type="nucleotide sequence ID" value="XM_062825827.1"/>
</dbReference>
<organism evidence="2 3">
    <name type="scientific">Neurospora tetraspora</name>
    <dbReference type="NCBI Taxonomy" id="94610"/>
    <lineage>
        <taxon>Eukaryota</taxon>
        <taxon>Fungi</taxon>
        <taxon>Dikarya</taxon>
        <taxon>Ascomycota</taxon>
        <taxon>Pezizomycotina</taxon>
        <taxon>Sordariomycetes</taxon>
        <taxon>Sordariomycetidae</taxon>
        <taxon>Sordariales</taxon>
        <taxon>Sordariaceae</taxon>
        <taxon>Neurospora</taxon>
    </lineage>
</organism>
<reference evidence="2" key="1">
    <citation type="journal article" date="2023" name="Mol. Phylogenet. Evol.">
        <title>Genome-scale phylogeny and comparative genomics of the fungal order Sordariales.</title>
        <authorList>
            <person name="Hensen N."/>
            <person name="Bonometti L."/>
            <person name="Westerberg I."/>
            <person name="Brannstrom I.O."/>
            <person name="Guillou S."/>
            <person name="Cros-Aarteil S."/>
            <person name="Calhoun S."/>
            <person name="Haridas S."/>
            <person name="Kuo A."/>
            <person name="Mondo S."/>
            <person name="Pangilinan J."/>
            <person name="Riley R."/>
            <person name="LaButti K."/>
            <person name="Andreopoulos B."/>
            <person name="Lipzen A."/>
            <person name="Chen C."/>
            <person name="Yan M."/>
            <person name="Daum C."/>
            <person name="Ng V."/>
            <person name="Clum A."/>
            <person name="Steindorff A."/>
            <person name="Ohm R.A."/>
            <person name="Martin F."/>
            <person name="Silar P."/>
            <person name="Natvig D.O."/>
            <person name="Lalanne C."/>
            <person name="Gautier V."/>
            <person name="Ament-Velasquez S.L."/>
            <person name="Kruys A."/>
            <person name="Hutchinson M.I."/>
            <person name="Powell A.J."/>
            <person name="Barry K."/>
            <person name="Miller A.N."/>
            <person name="Grigoriev I.V."/>
            <person name="Debuchy R."/>
            <person name="Gladieux P."/>
            <person name="Hiltunen Thoren M."/>
            <person name="Johannesson H."/>
        </authorList>
    </citation>
    <scope>NUCLEOTIDE SEQUENCE</scope>
    <source>
        <strain evidence="2">CBS 560.94</strain>
    </source>
</reference>
<protein>
    <submittedName>
        <fullName evidence="2">Uncharacterized protein</fullName>
    </submittedName>
</protein>
<proteinExistence type="predicted"/>
<name>A0AAE0MKN6_9PEZI</name>
<feature type="compositionally biased region" description="Polar residues" evidence="1">
    <location>
        <begin position="61"/>
        <end position="75"/>
    </location>
</feature>
<gene>
    <name evidence="2" type="ORF">B0H65DRAFT_446898</name>
</gene>
<feature type="region of interest" description="Disordered" evidence="1">
    <location>
        <begin position="233"/>
        <end position="292"/>
    </location>
</feature>
<reference evidence="2" key="2">
    <citation type="submission" date="2023-06" db="EMBL/GenBank/DDBJ databases">
        <authorList>
            <consortium name="Lawrence Berkeley National Laboratory"/>
            <person name="Haridas S."/>
            <person name="Hensen N."/>
            <person name="Bonometti L."/>
            <person name="Westerberg I."/>
            <person name="Brannstrom I.O."/>
            <person name="Guillou S."/>
            <person name="Cros-Aarteil S."/>
            <person name="Calhoun S."/>
            <person name="Kuo A."/>
            <person name="Mondo S."/>
            <person name="Pangilinan J."/>
            <person name="Riley R."/>
            <person name="Labutti K."/>
            <person name="Andreopoulos B."/>
            <person name="Lipzen A."/>
            <person name="Chen C."/>
            <person name="Yanf M."/>
            <person name="Daum C."/>
            <person name="Ng V."/>
            <person name="Clum A."/>
            <person name="Steindorff A."/>
            <person name="Ohm R."/>
            <person name="Martin F."/>
            <person name="Silar P."/>
            <person name="Natvig D."/>
            <person name="Lalanne C."/>
            <person name="Gautier V."/>
            <person name="Ament-Velasquez S.L."/>
            <person name="Kruys A."/>
            <person name="Hutchinson M.I."/>
            <person name="Powell A.J."/>
            <person name="Barry K."/>
            <person name="Miller A.N."/>
            <person name="Grigoriev I.V."/>
            <person name="Debuchy R."/>
            <person name="Gladieux P."/>
            <person name="Thoren M.H."/>
            <person name="Johannesson H."/>
        </authorList>
    </citation>
    <scope>NUCLEOTIDE SEQUENCE</scope>
    <source>
        <strain evidence="2">CBS 560.94</strain>
    </source>
</reference>
<comment type="caution">
    <text evidence="2">The sequence shown here is derived from an EMBL/GenBank/DDBJ whole genome shotgun (WGS) entry which is preliminary data.</text>
</comment>
<sequence>MEFTRPDGDGASHSRKRRRLNGLVEEEVHRSELPPHYPHSNYCPPHPSPFHNGTPLGDNTFLDQSPSQPQKASTGYQDILRSRGSNHFQTSMYSPSHHDHNYRRQRPAAFSNGSIKCGKSPLDCPLRQPQKPSTPYQDIVRPGNYPQSRILSPSFHDHSYPPKSPAAFSNGSLKRDNSPLDWFRRQTHQSSELDMDILRPGYSNGSIKGDNSPLDLPLRHSHQSSALHMDTSIIHPGNKSRSGTHPSKHRGLSHLSQSPGTFTNGSPVGDNAHLDRPRREPRQSPAVDLDLC</sequence>
<keyword evidence="3" id="KW-1185">Reference proteome</keyword>
<evidence type="ECO:0000256" key="1">
    <source>
        <dbReference type="SAM" id="MobiDB-lite"/>
    </source>
</evidence>
<feature type="region of interest" description="Disordered" evidence="1">
    <location>
        <begin position="121"/>
        <end position="173"/>
    </location>
</feature>
<feature type="region of interest" description="Disordered" evidence="1">
    <location>
        <begin position="1"/>
        <end position="75"/>
    </location>
</feature>
<dbReference type="EMBL" id="JAUEPP010000010">
    <property type="protein sequence ID" value="KAK3334624.1"/>
    <property type="molecule type" value="Genomic_DNA"/>
</dbReference>